<protein>
    <submittedName>
        <fullName evidence="1">Tristetraprolin-like</fullName>
    </submittedName>
</protein>
<sequence>MGLRIVRISAKRTTCIALPECAMIYKFYDQLQSISMETQSNSVGGPSLSSLAFESNCRSVRILRFGISISKDEVPALAAAVPSSPLFAAPLEVKEDVLIMDGIESVNKIIIASTTAALLLPIPPTPMTSSTSTLEIKPNGGSINGIKYLNPALLSSNWSPLYDGVEVILPLAASERKTNPSNALEAEIQKALYGTGSTKRLPVFLNICTD</sequence>
<reference evidence="1 2" key="1">
    <citation type="journal article" date="2015" name="Proc. Natl. Acad. Sci. U.S.A.">
        <title>The resurrection genome of Boea hygrometrica: A blueprint for survival of dehydration.</title>
        <authorList>
            <person name="Xiao L."/>
            <person name="Yang G."/>
            <person name="Zhang L."/>
            <person name="Yang X."/>
            <person name="Zhao S."/>
            <person name="Ji Z."/>
            <person name="Zhou Q."/>
            <person name="Hu M."/>
            <person name="Wang Y."/>
            <person name="Chen M."/>
            <person name="Xu Y."/>
            <person name="Jin H."/>
            <person name="Xiao X."/>
            <person name="Hu G."/>
            <person name="Bao F."/>
            <person name="Hu Y."/>
            <person name="Wan P."/>
            <person name="Li L."/>
            <person name="Deng X."/>
            <person name="Kuang T."/>
            <person name="Xiang C."/>
            <person name="Zhu J.K."/>
            <person name="Oliver M.J."/>
            <person name="He Y."/>
        </authorList>
    </citation>
    <scope>NUCLEOTIDE SEQUENCE [LARGE SCALE GENOMIC DNA]</scope>
    <source>
        <strain evidence="2">cv. XS01</strain>
    </source>
</reference>
<evidence type="ECO:0000313" key="2">
    <source>
        <dbReference type="Proteomes" id="UP000250235"/>
    </source>
</evidence>
<organism evidence="1 2">
    <name type="scientific">Dorcoceras hygrometricum</name>
    <dbReference type="NCBI Taxonomy" id="472368"/>
    <lineage>
        <taxon>Eukaryota</taxon>
        <taxon>Viridiplantae</taxon>
        <taxon>Streptophyta</taxon>
        <taxon>Embryophyta</taxon>
        <taxon>Tracheophyta</taxon>
        <taxon>Spermatophyta</taxon>
        <taxon>Magnoliopsida</taxon>
        <taxon>eudicotyledons</taxon>
        <taxon>Gunneridae</taxon>
        <taxon>Pentapetalae</taxon>
        <taxon>asterids</taxon>
        <taxon>lamiids</taxon>
        <taxon>Lamiales</taxon>
        <taxon>Gesneriaceae</taxon>
        <taxon>Didymocarpoideae</taxon>
        <taxon>Trichosporeae</taxon>
        <taxon>Loxocarpinae</taxon>
        <taxon>Dorcoceras</taxon>
    </lineage>
</organism>
<keyword evidence="2" id="KW-1185">Reference proteome</keyword>
<dbReference type="OrthoDB" id="446617at2759"/>
<accession>A0A2Z7A048</accession>
<proteinExistence type="predicted"/>
<name>A0A2Z7A048_9LAMI</name>
<dbReference type="Proteomes" id="UP000250235">
    <property type="component" value="Unassembled WGS sequence"/>
</dbReference>
<evidence type="ECO:0000313" key="1">
    <source>
        <dbReference type="EMBL" id="KZV14681.1"/>
    </source>
</evidence>
<gene>
    <name evidence="1" type="ORF">F511_41786</name>
</gene>
<dbReference type="AlphaFoldDB" id="A0A2Z7A048"/>
<dbReference type="EMBL" id="KV020252">
    <property type="protein sequence ID" value="KZV14681.1"/>
    <property type="molecule type" value="Genomic_DNA"/>
</dbReference>